<reference evidence="2 3" key="2">
    <citation type="submission" date="2008-08" db="EMBL/GenBank/DDBJ databases">
        <authorList>
            <person name="Fulton L."/>
            <person name="Clifton S."/>
            <person name="Fulton B."/>
            <person name="Xu J."/>
            <person name="Minx P."/>
            <person name="Pepin K.H."/>
            <person name="Johnson M."/>
            <person name="Thiruvilangam P."/>
            <person name="Bhonagiri V."/>
            <person name="Nash W.E."/>
            <person name="Mardis E.R."/>
            <person name="Wilson R.K."/>
        </authorList>
    </citation>
    <scope>NUCLEOTIDE SEQUENCE [LARGE SCALE GENOMIC DNA]</scope>
    <source>
        <strain evidence="3">DSM 17135 / JCM 12973 / M2</strain>
    </source>
</reference>
<dbReference type="HOGENOM" id="CLU_3022469_0_0_10"/>
<comment type="caution">
    <text evidence="2">The sequence shown here is derived from an EMBL/GenBank/DDBJ whole genome shotgun (WGS) entry which is preliminary data.</text>
</comment>
<evidence type="ECO:0000256" key="1">
    <source>
        <dbReference type="SAM" id="MobiDB-lite"/>
    </source>
</evidence>
<reference evidence="2 3" key="1">
    <citation type="submission" date="2008-08" db="EMBL/GenBank/DDBJ databases">
        <title>Draft genome sequence of Bacteroides plebeius (DSM 17135).</title>
        <authorList>
            <person name="Sudarsanam P."/>
            <person name="Ley R."/>
            <person name="Guruge J."/>
            <person name="Turnbaugh P.J."/>
            <person name="Mahowald M."/>
            <person name="Liep D."/>
            <person name="Gordon J."/>
        </authorList>
    </citation>
    <scope>NUCLEOTIDE SEQUENCE [LARGE SCALE GENOMIC DNA]</scope>
    <source>
        <strain evidence="3">DSM 17135 / JCM 12973 / M2</strain>
    </source>
</reference>
<sequence length="55" mass="6379">MEYFRQVKRKNGGKKPKSEIEQEVGSQDGTETRGDKFFFFHISPKEKGEMAGLNR</sequence>
<feature type="compositionally biased region" description="Basic residues" evidence="1">
    <location>
        <begin position="1"/>
        <end position="15"/>
    </location>
</feature>
<dbReference type="Proteomes" id="UP000003452">
    <property type="component" value="Unassembled WGS sequence"/>
</dbReference>
<feature type="region of interest" description="Disordered" evidence="1">
    <location>
        <begin position="1"/>
        <end position="34"/>
    </location>
</feature>
<gene>
    <name evidence="2" type="ORF">BACPLE_01599</name>
</gene>
<name>B5CY03_PHOPM</name>
<protein>
    <submittedName>
        <fullName evidence="2">Uncharacterized protein</fullName>
    </submittedName>
</protein>
<evidence type="ECO:0000313" key="3">
    <source>
        <dbReference type="Proteomes" id="UP000003452"/>
    </source>
</evidence>
<evidence type="ECO:0000313" key="2">
    <source>
        <dbReference type="EMBL" id="EDY95334.1"/>
    </source>
</evidence>
<accession>B5CY03</accession>
<dbReference type="AlphaFoldDB" id="B5CY03"/>
<proteinExistence type="predicted"/>
<dbReference type="EMBL" id="ABQC02000019">
    <property type="protein sequence ID" value="EDY95334.1"/>
    <property type="molecule type" value="Genomic_DNA"/>
</dbReference>
<organism evidence="2 3">
    <name type="scientific">Phocaeicola plebeius (strain DSM 17135 / JCM 12973 / CCUG 54634 / M2)</name>
    <name type="common">Bacteroides plebeius</name>
    <dbReference type="NCBI Taxonomy" id="484018"/>
    <lineage>
        <taxon>Bacteria</taxon>
        <taxon>Pseudomonadati</taxon>
        <taxon>Bacteroidota</taxon>
        <taxon>Bacteroidia</taxon>
        <taxon>Bacteroidales</taxon>
        <taxon>Bacteroidaceae</taxon>
        <taxon>Phocaeicola</taxon>
    </lineage>
</organism>